<feature type="transmembrane region" description="Helical" evidence="7">
    <location>
        <begin position="41"/>
        <end position="61"/>
    </location>
</feature>
<dbReference type="Pfam" id="PF01914">
    <property type="entry name" value="MarC"/>
    <property type="match status" value="1"/>
</dbReference>
<sequence length="219" mass="23680">MSLEFFVSAFVSLFVVVDPFGTAAVFAVLAQGMDRNRQRRVAVKAMLIALGILLTFSLTGRALLEYMHISLDAFRVAGGLLLFITAFRMIMGFHDPDQLNSEKTAYKDRSDIAVFPLAIPMLAGPGVMTAVIMFSTAAQDVASHVQVTVAIVLVQIVGLFSLLGAARLSRFFGTTGNSIIARIMGILLAAMAVQFMADGITELFRLRDFPSPVPDIMQG</sequence>
<feature type="transmembrane region" description="Helical" evidence="7">
    <location>
        <begin position="6"/>
        <end position="29"/>
    </location>
</feature>
<name>A0A7T5UHG3_9BACT</name>
<evidence type="ECO:0000256" key="4">
    <source>
        <dbReference type="ARBA" id="ARBA00022692"/>
    </source>
</evidence>
<evidence type="ECO:0000256" key="7">
    <source>
        <dbReference type="RuleBase" id="RU362048"/>
    </source>
</evidence>
<keyword evidence="3" id="KW-1003">Cell membrane</keyword>
<dbReference type="PANTHER" id="PTHR33508">
    <property type="entry name" value="UPF0056 MEMBRANE PROTEIN YHCE"/>
    <property type="match status" value="1"/>
</dbReference>
<evidence type="ECO:0000313" key="9">
    <source>
        <dbReference type="Proteomes" id="UP000595362"/>
    </source>
</evidence>
<dbReference type="Proteomes" id="UP000595362">
    <property type="component" value="Chromosome"/>
</dbReference>
<feature type="transmembrane region" description="Helical" evidence="7">
    <location>
        <begin position="147"/>
        <end position="167"/>
    </location>
</feature>
<dbReference type="InterPro" id="IPR002771">
    <property type="entry name" value="Multi_antbiot-R_MarC"/>
</dbReference>
<proteinExistence type="inferred from homology"/>
<keyword evidence="4 7" id="KW-0812">Transmembrane</keyword>
<dbReference type="PANTHER" id="PTHR33508:SF1">
    <property type="entry name" value="UPF0056 MEMBRANE PROTEIN YHCE"/>
    <property type="match status" value="1"/>
</dbReference>
<feature type="transmembrane region" description="Helical" evidence="7">
    <location>
        <begin position="112"/>
        <end position="135"/>
    </location>
</feature>
<feature type="transmembrane region" description="Helical" evidence="7">
    <location>
        <begin position="179"/>
        <end position="197"/>
    </location>
</feature>
<evidence type="ECO:0000256" key="1">
    <source>
        <dbReference type="ARBA" id="ARBA00004651"/>
    </source>
</evidence>
<dbReference type="NCBIfam" id="TIGR00427">
    <property type="entry name" value="NAAT family transporter"/>
    <property type="match status" value="1"/>
</dbReference>
<dbReference type="AlphaFoldDB" id="A0A7T5UHG3"/>
<evidence type="ECO:0000256" key="2">
    <source>
        <dbReference type="ARBA" id="ARBA00009784"/>
    </source>
</evidence>
<dbReference type="GO" id="GO:0005886">
    <property type="term" value="C:plasma membrane"/>
    <property type="evidence" value="ECO:0007669"/>
    <property type="project" value="UniProtKB-SubCell"/>
</dbReference>
<reference evidence="8 9" key="1">
    <citation type="submission" date="2020-07" db="EMBL/GenBank/DDBJ databases">
        <title>Huge and variable diversity of episymbiotic CPR bacteria and DPANN archaea in groundwater ecosystems.</title>
        <authorList>
            <person name="He C.Y."/>
            <person name="Keren R."/>
            <person name="Whittaker M."/>
            <person name="Farag I.F."/>
            <person name="Doudna J."/>
            <person name="Cate J.H.D."/>
            <person name="Banfield J.F."/>
        </authorList>
    </citation>
    <scope>NUCLEOTIDE SEQUENCE [LARGE SCALE GENOMIC DNA]</scope>
    <source>
        <strain evidence="8">NC_groundwater_70_Ag_B-0.1um_54_66</strain>
    </source>
</reference>
<accession>A0A7T5UHG3</accession>
<comment type="subcellular location">
    <subcellularLocation>
        <location evidence="1 7">Cell membrane</location>
        <topology evidence="1 7">Multi-pass membrane protein</topology>
    </subcellularLocation>
</comment>
<protein>
    <recommendedName>
        <fullName evidence="7">UPF0056 membrane protein</fullName>
    </recommendedName>
</protein>
<evidence type="ECO:0000313" key="8">
    <source>
        <dbReference type="EMBL" id="QQG37264.1"/>
    </source>
</evidence>
<keyword evidence="5 7" id="KW-1133">Transmembrane helix</keyword>
<comment type="similarity">
    <text evidence="2 7">Belongs to the UPF0056 (MarC) family.</text>
</comment>
<dbReference type="EMBL" id="CP066681">
    <property type="protein sequence ID" value="QQG37264.1"/>
    <property type="molecule type" value="Genomic_DNA"/>
</dbReference>
<evidence type="ECO:0000256" key="6">
    <source>
        <dbReference type="ARBA" id="ARBA00023136"/>
    </source>
</evidence>
<organism evidence="8 9">
    <name type="scientific">Micavibrio aeruginosavorus</name>
    <dbReference type="NCBI Taxonomy" id="349221"/>
    <lineage>
        <taxon>Bacteria</taxon>
        <taxon>Pseudomonadati</taxon>
        <taxon>Bdellovibrionota</taxon>
        <taxon>Bdellovibrionia</taxon>
        <taxon>Bdellovibrionales</taxon>
        <taxon>Pseudobdellovibrionaceae</taxon>
        <taxon>Micavibrio</taxon>
    </lineage>
</organism>
<keyword evidence="6 7" id="KW-0472">Membrane</keyword>
<feature type="transmembrane region" description="Helical" evidence="7">
    <location>
        <begin position="73"/>
        <end position="91"/>
    </location>
</feature>
<evidence type="ECO:0000256" key="3">
    <source>
        <dbReference type="ARBA" id="ARBA00022475"/>
    </source>
</evidence>
<gene>
    <name evidence="8" type="ORF">HYS17_05750</name>
</gene>
<evidence type="ECO:0000256" key="5">
    <source>
        <dbReference type="ARBA" id="ARBA00022989"/>
    </source>
</evidence>